<dbReference type="OrthoDB" id="4347at2759"/>
<feature type="compositionally biased region" description="Low complexity" evidence="1">
    <location>
        <begin position="172"/>
        <end position="181"/>
    </location>
</feature>
<comment type="caution">
    <text evidence="2">The sequence shown here is derived from an EMBL/GenBank/DDBJ whole genome shotgun (WGS) entry which is preliminary data.</text>
</comment>
<dbReference type="STRING" id="45607.A0A2T0FKE1"/>
<protein>
    <submittedName>
        <fullName evidence="2">Uncharacterized protein</fullName>
    </submittedName>
</protein>
<dbReference type="RefSeq" id="XP_024665406.1">
    <property type="nucleotide sequence ID" value="XM_024809638.1"/>
</dbReference>
<evidence type="ECO:0000313" key="3">
    <source>
        <dbReference type="Proteomes" id="UP000238350"/>
    </source>
</evidence>
<dbReference type="GeneID" id="36516829"/>
<proteinExistence type="predicted"/>
<name>A0A2T0FKE1_9ASCO</name>
<feature type="compositionally biased region" description="Low complexity" evidence="1">
    <location>
        <begin position="380"/>
        <end position="397"/>
    </location>
</feature>
<organism evidence="2 3">
    <name type="scientific">Wickerhamiella sorbophila</name>
    <dbReference type="NCBI Taxonomy" id="45607"/>
    <lineage>
        <taxon>Eukaryota</taxon>
        <taxon>Fungi</taxon>
        <taxon>Dikarya</taxon>
        <taxon>Ascomycota</taxon>
        <taxon>Saccharomycotina</taxon>
        <taxon>Dipodascomycetes</taxon>
        <taxon>Dipodascales</taxon>
        <taxon>Trichomonascaceae</taxon>
        <taxon>Wickerhamiella</taxon>
    </lineage>
</organism>
<feature type="region of interest" description="Disordered" evidence="1">
    <location>
        <begin position="348"/>
        <end position="397"/>
    </location>
</feature>
<evidence type="ECO:0000256" key="1">
    <source>
        <dbReference type="SAM" id="MobiDB-lite"/>
    </source>
</evidence>
<dbReference type="AlphaFoldDB" id="A0A2T0FKE1"/>
<evidence type="ECO:0000313" key="2">
    <source>
        <dbReference type="EMBL" id="PRT55461.1"/>
    </source>
</evidence>
<keyword evidence="3" id="KW-1185">Reference proteome</keyword>
<reference evidence="2 3" key="1">
    <citation type="submission" date="2017-04" db="EMBL/GenBank/DDBJ databases">
        <title>Genome sequencing of [Candida] sorbophila.</title>
        <authorList>
            <person name="Ahn J.O."/>
        </authorList>
    </citation>
    <scope>NUCLEOTIDE SEQUENCE [LARGE SCALE GENOMIC DNA]</scope>
    <source>
        <strain evidence="2 3">DS02</strain>
    </source>
</reference>
<feature type="region of interest" description="Disordered" evidence="1">
    <location>
        <begin position="166"/>
        <end position="234"/>
    </location>
</feature>
<dbReference type="Proteomes" id="UP000238350">
    <property type="component" value="Unassembled WGS sequence"/>
</dbReference>
<feature type="region of interest" description="Disordered" evidence="1">
    <location>
        <begin position="1"/>
        <end position="26"/>
    </location>
</feature>
<sequence>MGLTAIDQASSEIRPEDSRAVATPAPPQRLETIKNLEAAFRIALDNPTYLAERFHRYVCETMDKSKWGETPDPMTEAFNLVNSQAPDAFYTAFSDSKRAQLLARSRNWMAALIKLRKRDLVAPALDFFLRIPATDAEMLQSKMHPIIRILRKGNDEIARKSELIAQKYHIDPAGPGAATTPKPERKPSPPSEPETSNKGIFSLTSHRRAKVEKPKVQVLPDPPMPVPVKSEQPAPAKHFTLSSLRAQIGSQKRTSPPEEVVEVPVPKKAKSGKRVHWKDDSELVQVKFFETDEVRSHLRSAQGAREMEMDEAASTKRSAEVIPWSEPVLISFDPKYFGDLRALMGVKRGGTKQPDSPEATAQQARESKVLASFPDPNSGPTTPKEPTETAQPEATPTRFPPFKGIPPPHPVAPQAMVPPMGMAPMAPIAPMGMMGMMPVFPMGFNPNMMHMFNNQQKK</sequence>
<accession>A0A2T0FKE1</accession>
<gene>
    <name evidence="2" type="ORF">B9G98_03081</name>
</gene>
<dbReference type="EMBL" id="NDIQ01000021">
    <property type="protein sequence ID" value="PRT55461.1"/>
    <property type="molecule type" value="Genomic_DNA"/>
</dbReference>